<evidence type="ECO:0000313" key="10">
    <source>
        <dbReference type="Proteomes" id="UP000198510"/>
    </source>
</evidence>
<feature type="domain" description="Mechanosensitive ion channel MscS" evidence="8">
    <location>
        <begin position="150"/>
        <end position="225"/>
    </location>
</feature>
<dbReference type="InterPro" id="IPR023408">
    <property type="entry name" value="MscS_beta-dom_sf"/>
</dbReference>
<dbReference type="GO" id="GO:0005886">
    <property type="term" value="C:plasma membrane"/>
    <property type="evidence" value="ECO:0007669"/>
    <property type="project" value="UniProtKB-SubCell"/>
</dbReference>
<dbReference type="InterPro" id="IPR010920">
    <property type="entry name" value="LSM_dom_sf"/>
</dbReference>
<accession>A0A1G8ZXC1</accession>
<sequence>MNEPTSYSDDFMPDDERKTTASPSPAAASAASHTATWLTVLGVGVLAIAFIVIETRLVSLPETAEGFAKKILQGGALALLFLVLRRLLKGALSRQVVDASVRFNLERVLDLTLGLVLFFVLMTLLFSDWYTAAVSLGLLSVILGFALQTPITSFIGWIYILVRKSFRVGDRIRVGDITGDVIDLSYLDTTILEVRGDYLTGDHPSGRIIKFPNLTVLSEAVYNYTTISYPFIWNEIKVQLAYQSDLELVTRLMTEVVERELGPALQERLTAYRDLLNRTMLGETASPLGPLVFFTVSDNTWVEAIVRYVVKPHEAETVKTRLIRKLLHELNQHDEKVLLPKSNMR</sequence>
<dbReference type="OrthoDB" id="9809206at2"/>
<gene>
    <name evidence="9" type="ORF">SAMN05421823_102116</name>
</gene>
<reference evidence="9 10" key="1">
    <citation type="submission" date="2016-10" db="EMBL/GenBank/DDBJ databases">
        <authorList>
            <person name="de Groot N.N."/>
        </authorList>
    </citation>
    <scope>NUCLEOTIDE SEQUENCE [LARGE SCALE GENOMIC DNA]</scope>
    <source>
        <strain evidence="9 10">DSM 25186</strain>
    </source>
</reference>
<keyword evidence="3 7" id="KW-0812">Transmembrane</keyword>
<dbReference type="AlphaFoldDB" id="A0A1G8ZXC1"/>
<evidence type="ECO:0000256" key="3">
    <source>
        <dbReference type="ARBA" id="ARBA00022692"/>
    </source>
</evidence>
<dbReference type="SUPFAM" id="SSF50182">
    <property type="entry name" value="Sm-like ribonucleoproteins"/>
    <property type="match status" value="1"/>
</dbReference>
<protein>
    <submittedName>
        <fullName evidence="9">Small-conductance mechanosensitive channel</fullName>
    </submittedName>
</protein>
<dbReference type="GO" id="GO:0008381">
    <property type="term" value="F:mechanosensitive monoatomic ion channel activity"/>
    <property type="evidence" value="ECO:0007669"/>
    <property type="project" value="UniProtKB-ARBA"/>
</dbReference>
<evidence type="ECO:0000256" key="7">
    <source>
        <dbReference type="SAM" id="Phobius"/>
    </source>
</evidence>
<keyword evidence="10" id="KW-1185">Reference proteome</keyword>
<dbReference type="InterPro" id="IPR006685">
    <property type="entry name" value="MscS_channel_2nd"/>
</dbReference>
<dbReference type="STRING" id="1075417.SAMN05421823_102116"/>
<proteinExistence type="predicted"/>
<evidence type="ECO:0000259" key="8">
    <source>
        <dbReference type="Pfam" id="PF00924"/>
    </source>
</evidence>
<comment type="subcellular location">
    <subcellularLocation>
        <location evidence="1">Cell membrane</location>
        <topology evidence="1">Multi-pass membrane protein</topology>
    </subcellularLocation>
</comment>
<dbReference type="RefSeq" id="WP_089679481.1">
    <property type="nucleotide sequence ID" value="NZ_FNFO01000002.1"/>
</dbReference>
<dbReference type="EMBL" id="FNFO01000002">
    <property type="protein sequence ID" value="SDK19703.1"/>
    <property type="molecule type" value="Genomic_DNA"/>
</dbReference>
<dbReference type="Gene3D" id="1.10.287.1260">
    <property type="match status" value="1"/>
</dbReference>
<keyword evidence="2" id="KW-1003">Cell membrane</keyword>
<evidence type="ECO:0000256" key="6">
    <source>
        <dbReference type="SAM" id="MobiDB-lite"/>
    </source>
</evidence>
<dbReference type="Proteomes" id="UP000198510">
    <property type="component" value="Unassembled WGS sequence"/>
</dbReference>
<feature type="transmembrane region" description="Helical" evidence="7">
    <location>
        <begin position="71"/>
        <end position="88"/>
    </location>
</feature>
<feature type="transmembrane region" description="Helical" evidence="7">
    <location>
        <begin position="37"/>
        <end position="59"/>
    </location>
</feature>
<name>A0A1G8ZXC1_9BACT</name>
<feature type="transmembrane region" description="Helical" evidence="7">
    <location>
        <begin position="108"/>
        <end position="126"/>
    </location>
</feature>
<keyword evidence="5 7" id="KW-0472">Membrane</keyword>
<evidence type="ECO:0000256" key="5">
    <source>
        <dbReference type="ARBA" id="ARBA00023136"/>
    </source>
</evidence>
<dbReference type="PANTHER" id="PTHR30566">
    <property type="entry name" value="YNAI-RELATED MECHANOSENSITIVE ION CHANNEL"/>
    <property type="match status" value="1"/>
</dbReference>
<dbReference type="Gene3D" id="3.30.70.100">
    <property type="match status" value="1"/>
</dbReference>
<evidence type="ECO:0000256" key="1">
    <source>
        <dbReference type="ARBA" id="ARBA00004651"/>
    </source>
</evidence>
<evidence type="ECO:0000256" key="4">
    <source>
        <dbReference type="ARBA" id="ARBA00022989"/>
    </source>
</evidence>
<dbReference type="Pfam" id="PF00924">
    <property type="entry name" value="MS_channel_2nd"/>
    <property type="match status" value="1"/>
</dbReference>
<organism evidence="9 10">
    <name type="scientific">Catalinimonas alkaloidigena</name>
    <dbReference type="NCBI Taxonomy" id="1075417"/>
    <lineage>
        <taxon>Bacteria</taxon>
        <taxon>Pseudomonadati</taxon>
        <taxon>Bacteroidota</taxon>
        <taxon>Cytophagia</taxon>
        <taxon>Cytophagales</taxon>
        <taxon>Catalimonadaceae</taxon>
        <taxon>Catalinimonas</taxon>
    </lineage>
</organism>
<dbReference type="PANTHER" id="PTHR30566:SF5">
    <property type="entry name" value="MECHANOSENSITIVE ION CHANNEL PROTEIN 1, MITOCHONDRIAL-RELATED"/>
    <property type="match status" value="1"/>
</dbReference>
<keyword evidence="4 7" id="KW-1133">Transmembrane helix</keyword>
<evidence type="ECO:0000313" key="9">
    <source>
        <dbReference type="EMBL" id="SDK19703.1"/>
    </source>
</evidence>
<evidence type="ECO:0000256" key="2">
    <source>
        <dbReference type="ARBA" id="ARBA00022475"/>
    </source>
</evidence>
<dbReference type="Gene3D" id="2.30.30.60">
    <property type="match status" value="1"/>
</dbReference>
<dbReference type="SUPFAM" id="SSF82689">
    <property type="entry name" value="Mechanosensitive channel protein MscS (YggB), C-terminal domain"/>
    <property type="match status" value="1"/>
</dbReference>
<dbReference type="InterPro" id="IPR011066">
    <property type="entry name" value="MscS_channel_C_sf"/>
</dbReference>
<feature type="region of interest" description="Disordered" evidence="6">
    <location>
        <begin position="1"/>
        <end position="25"/>
    </location>
</feature>
<feature type="transmembrane region" description="Helical" evidence="7">
    <location>
        <begin position="138"/>
        <end position="162"/>
    </location>
</feature>